<dbReference type="OrthoDB" id="9814303at2"/>
<name>A0A1H6C225_9GAMM</name>
<dbReference type="NCBIfam" id="TIGR00710">
    <property type="entry name" value="efflux_Bcr_CflA"/>
    <property type="match status" value="1"/>
</dbReference>
<keyword evidence="6 8" id="KW-1133">Transmembrane helix</keyword>
<feature type="transmembrane region" description="Helical" evidence="8">
    <location>
        <begin position="340"/>
        <end position="363"/>
    </location>
</feature>
<dbReference type="FunFam" id="1.20.1720.10:FF:000005">
    <property type="entry name" value="Bcr/CflA family efflux transporter"/>
    <property type="match status" value="1"/>
</dbReference>
<keyword evidence="8" id="KW-0997">Cell inner membrane</keyword>
<dbReference type="GO" id="GO:0015385">
    <property type="term" value="F:sodium:proton antiporter activity"/>
    <property type="evidence" value="ECO:0007669"/>
    <property type="project" value="TreeGrafter"/>
</dbReference>
<dbReference type="GO" id="GO:1990961">
    <property type="term" value="P:xenobiotic detoxification by transmembrane export across the plasma membrane"/>
    <property type="evidence" value="ECO:0007669"/>
    <property type="project" value="InterPro"/>
</dbReference>
<keyword evidence="4" id="KW-1003">Cell membrane</keyword>
<evidence type="ECO:0000259" key="9">
    <source>
        <dbReference type="PROSITE" id="PS50850"/>
    </source>
</evidence>
<dbReference type="NCBIfam" id="NF008314">
    <property type="entry name" value="PRK11102.1"/>
    <property type="match status" value="1"/>
</dbReference>
<comment type="subcellular location">
    <subcellularLocation>
        <location evidence="8">Cell inner membrane</location>
        <topology evidence="8">Multi-pass membrane protein</topology>
    </subcellularLocation>
    <subcellularLocation>
        <location evidence="1">Cell membrane</location>
        <topology evidence="1">Multi-pass membrane protein</topology>
    </subcellularLocation>
</comment>
<dbReference type="Gene3D" id="1.20.1720.10">
    <property type="entry name" value="Multidrug resistance protein D"/>
    <property type="match status" value="1"/>
</dbReference>
<comment type="caution">
    <text evidence="8">Lacks conserved residue(s) required for the propagation of feature annotation.</text>
</comment>
<feature type="transmembrane region" description="Helical" evidence="8">
    <location>
        <begin position="46"/>
        <end position="64"/>
    </location>
</feature>
<keyword evidence="7 8" id="KW-0472">Membrane</keyword>
<protein>
    <recommendedName>
        <fullName evidence="8">Bcr/CflA family efflux transporter</fullName>
    </recommendedName>
</protein>
<dbReference type="Proteomes" id="UP000236745">
    <property type="component" value="Unassembled WGS sequence"/>
</dbReference>
<evidence type="ECO:0000256" key="6">
    <source>
        <dbReference type="ARBA" id="ARBA00022989"/>
    </source>
</evidence>
<gene>
    <name evidence="10" type="ORF">SAMN05444390_10380</name>
</gene>
<feature type="transmembrane region" description="Helical" evidence="8">
    <location>
        <begin position="306"/>
        <end position="328"/>
    </location>
</feature>
<feature type="domain" description="Major facilitator superfamily (MFS) profile" evidence="9">
    <location>
        <begin position="10"/>
        <end position="393"/>
    </location>
</feature>
<dbReference type="InterPro" id="IPR004812">
    <property type="entry name" value="Efflux_drug-R_Bcr/CmlA"/>
</dbReference>
<feature type="transmembrane region" description="Helical" evidence="8">
    <location>
        <begin position="279"/>
        <end position="300"/>
    </location>
</feature>
<dbReference type="EMBL" id="FNVQ01000003">
    <property type="protein sequence ID" value="SEG66747.1"/>
    <property type="molecule type" value="Genomic_DNA"/>
</dbReference>
<feature type="transmembrane region" description="Helical" evidence="8">
    <location>
        <begin position="164"/>
        <end position="184"/>
    </location>
</feature>
<feature type="transmembrane region" description="Helical" evidence="8">
    <location>
        <begin position="369"/>
        <end position="388"/>
    </location>
</feature>
<dbReference type="RefSeq" id="WP_104003945.1">
    <property type="nucleotide sequence ID" value="NZ_FNVQ01000003.1"/>
</dbReference>
<dbReference type="GO" id="GO:0042910">
    <property type="term" value="F:xenobiotic transmembrane transporter activity"/>
    <property type="evidence" value="ECO:0007669"/>
    <property type="project" value="InterPro"/>
</dbReference>
<evidence type="ECO:0000256" key="1">
    <source>
        <dbReference type="ARBA" id="ARBA00004651"/>
    </source>
</evidence>
<dbReference type="PANTHER" id="PTHR23502">
    <property type="entry name" value="MAJOR FACILITATOR SUPERFAMILY"/>
    <property type="match status" value="1"/>
</dbReference>
<dbReference type="InterPro" id="IPR036259">
    <property type="entry name" value="MFS_trans_sf"/>
</dbReference>
<keyword evidence="11" id="KW-1185">Reference proteome</keyword>
<dbReference type="CDD" id="cd17320">
    <property type="entry name" value="MFS_MdfA_MDR_like"/>
    <property type="match status" value="1"/>
</dbReference>
<evidence type="ECO:0000256" key="4">
    <source>
        <dbReference type="ARBA" id="ARBA00022475"/>
    </source>
</evidence>
<feature type="transmembrane region" description="Helical" evidence="8">
    <location>
        <begin position="248"/>
        <end position="267"/>
    </location>
</feature>
<evidence type="ECO:0000256" key="5">
    <source>
        <dbReference type="ARBA" id="ARBA00022692"/>
    </source>
</evidence>
<evidence type="ECO:0000313" key="10">
    <source>
        <dbReference type="EMBL" id="SEG66747.1"/>
    </source>
</evidence>
<dbReference type="PROSITE" id="PS50850">
    <property type="entry name" value="MFS"/>
    <property type="match status" value="1"/>
</dbReference>
<keyword evidence="3 8" id="KW-0813">Transport</keyword>
<evidence type="ECO:0000256" key="7">
    <source>
        <dbReference type="ARBA" id="ARBA00023136"/>
    </source>
</evidence>
<proteinExistence type="inferred from homology"/>
<accession>A0A1H6C225</accession>
<evidence type="ECO:0000313" key="11">
    <source>
        <dbReference type="Proteomes" id="UP000236745"/>
    </source>
</evidence>
<dbReference type="InterPro" id="IPR020846">
    <property type="entry name" value="MFS_dom"/>
</dbReference>
<dbReference type="Pfam" id="PF07690">
    <property type="entry name" value="MFS_1"/>
    <property type="match status" value="1"/>
</dbReference>
<feature type="transmembrane region" description="Helical" evidence="8">
    <location>
        <begin position="134"/>
        <end position="158"/>
    </location>
</feature>
<dbReference type="PANTHER" id="PTHR23502:SF132">
    <property type="entry name" value="POLYAMINE TRANSPORTER 2-RELATED"/>
    <property type="match status" value="1"/>
</dbReference>
<dbReference type="GO" id="GO:0005886">
    <property type="term" value="C:plasma membrane"/>
    <property type="evidence" value="ECO:0007669"/>
    <property type="project" value="UniProtKB-SubCell"/>
</dbReference>
<feature type="transmembrane region" description="Helical" evidence="8">
    <location>
        <begin position="101"/>
        <end position="122"/>
    </location>
</feature>
<evidence type="ECO:0000256" key="8">
    <source>
        <dbReference type="RuleBase" id="RU365088"/>
    </source>
</evidence>
<feature type="transmembrane region" description="Helical" evidence="8">
    <location>
        <begin position="214"/>
        <end position="242"/>
    </location>
</feature>
<dbReference type="AlphaFoldDB" id="A0A1H6C225"/>
<sequence length="393" mass="41557">MKVIANPHRLIVLLAALQAFGPLSIDLYLPGLPLIAEDLSSSESEIQLTISMFLVGLFIGMLFYGPLSDKYGRRRLLLGGMTLYVLASLGCALAADASQLVLFRLIQALGGAAAAVIGRTLVRDLFPVNEAARVLSLMHLVTMIATLVAPLLGGYLLILLGWRSLFITLVLFSAITLAFTAWKVPETNVGASRNASIASVFGAYFRIARHRIAIGYILCMSLTFSGMFAYITSSPFIYIGYFGLEPQLYAWLFSLNIAGVIFFVTLNARFVRHVGTQPLLFAGTICAALSGILLMVGGLFEVGGLALIVIGLLGFIGVTGVIGSNCMASLLSHYPQQAGAAAGLGISVQFGLGALTSTLASAIHDGTPMPMTLLIGCCGLGALGALMLTREKR</sequence>
<dbReference type="InterPro" id="IPR011701">
    <property type="entry name" value="MFS"/>
</dbReference>
<keyword evidence="5 8" id="KW-0812">Transmembrane</keyword>
<reference evidence="10 11" key="1">
    <citation type="submission" date="2016-10" db="EMBL/GenBank/DDBJ databases">
        <authorList>
            <person name="de Groot N.N."/>
        </authorList>
    </citation>
    <scope>NUCLEOTIDE SEQUENCE [LARGE SCALE GENOMIC DNA]</scope>
    <source>
        <strain evidence="10 11">DSM 22012</strain>
    </source>
</reference>
<evidence type="ECO:0000256" key="3">
    <source>
        <dbReference type="ARBA" id="ARBA00022448"/>
    </source>
</evidence>
<evidence type="ECO:0000256" key="2">
    <source>
        <dbReference type="ARBA" id="ARBA00006236"/>
    </source>
</evidence>
<feature type="transmembrane region" description="Helical" evidence="8">
    <location>
        <begin position="76"/>
        <end position="95"/>
    </location>
</feature>
<dbReference type="SUPFAM" id="SSF103473">
    <property type="entry name" value="MFS general substrate transporter"/>
    <property type="match status" value="1"/>
</dbReference>
<organism evidence="10 11">
    <name type="scientific">Marinobacterium lutimaris</name>
    <dbReference type="NCBI Taxonomy" id="568106"/>
    <lineage>
        <taxon>Bacteria</taxon>
        <taxon>Pseudomonadati</taxon>
        <taxon>Pseudomonadota</taxon>
        <taxon>Gammaproteobacteria</taxon>
        <taxon>Oceanospirillales</taxon>
        <taxon>Oceanospirillaceae</taxon>
        <taxon>Marinobacterium</taxon>
    </lineage>
</organism>
<comment type="similarity">
    <text evidence="2 8">Belongs to the major facilitator superfamily. Bcr/CmlA family.</text>
</comment>